<accession>A0A2P6TJ68</accession>
<dbReference type="PROSITE" id="PS51318">
    <property type="entry name" value="TAT"/>
    <property type="match status" value="1"/>
</dbReference>
<keyword evidence="4" id="KW-1185">Reference proteome</keyword>
<feature type="region of interest" description="Disordered" evidence="1">
    <location>
        <begin position="108"/>
        <end position="153"/>
    </location>
</feature>
<feature type="compositionally biased region" description="Low complexity" evidence="1">
    <location>
        <begin position="350"/>
        <end position="378"/>
    </location>
</feature>
<feature type="compositionally biased region" description="Pro residues" evidence="1">
    <location>
        <begin position="1142"/>
        <end position="1260"/>
    </location>
</feature>
<feature type="signal peptide" evidence="2">
    <location>
        <begin position="1"/>
        <end position="33"/>
    </location>
</feature>
<feature type="region of interest" description="Disordered" evidence="1">
    <location>
        <begin position="302"/>
        <end position="330"/>
    </location>
</feature>
<dbReference type="Proteomes" id="UP000239899">
    <property type="component" value="Unassembled WGS sequence"/>
</dbReference>
<keyword evidence="2" id="KW-0732">Signal</keyword>
<feature type="compositionally biased region" description="Low complexity" evidence="1">
    <location>
        <begin position="130"/>
        <end position="153"/>
    </location>
</feature>
<reference evidence="3 4" key="1">
    <citation type="journal article" date="2018" name="Plant J.">
        <title>Genome sequences of Chlorella sorokiniana UTEX 1602 and Micractinium conductrix SAG 241.80: implications to maltose excretion by a green alga.</title>
        <authorList>
            <person name="Arriola M.B."/>
            <person name="Velmurugan N."/>
            <person name="Zhang Y."/>
            <person name="Plunkett M.H."/>
            <person name="Hondzo H."/>
            <person name="Barney B.M."/>
        </authorList>
    </citation>
    <scope>NUCLEOTIDE SEQUENCE [LARGE SCALE GENOMIC DNA]</scope>
    <source>
        <strain evidence="4">UTEX 1602</strain>
    </source>
</reference>
<dbReference type="InterPro" id="IPR006311">
    <property type="entry name" value="TAT_signal"/>
</dbReference>
<feature type="region of interest" description="Disordered" evidence="1">
    <location>
        <begin position="350"/>
        <end position="394"/>
    </location>
</feature>
<proteinExistence type="predicted"/>
<feature type="compositionally biased region" description="Low complexity" evidence="1">
    <location>
        <begin position="314"/>
        <end position="330"/>
    </location>
</feature>
<evidence type="ECO:0000313" key="4">
    <source>
        <dbReference type="Proteomes" id="UP000239899"/>
    </source>
</evidence>
<feature type="compositionally biased region" description="Low complexity" evidence="1">
    <location>
        <begin position="1130"/>
        <end position="1140"/>
    </location>
</feature>
<feature type="region of interest" description="Disordered" evidence="1">
    <location>
        <begin position="868"/>
        <end position="924"/>
    </location>
</feature>
<feature type="compositionally biased region" description="Low complexity" evidence="1">
    <location>
        <begin position="1072"/>
        <end position="1083"/>
    </location>
</feature>
<comment type="caution">
    <text evidence="3">The sequence shown here is derived from an EMBL/GenBank/DDBJ whole genome shotgun (WGS) entry which is preliminary data.</text>
</comment>
<feature type="compositionally biased region" description="Low complexity" evidence="1">
    <location>
        <begin position="914"/>
        <end position="924"/>
    </location>
</feature>
<dbReference type="STRING" id="3076.A0A2P6TJ68"/>
<evidence type="ECO:0000256" key="1">
    <source>
        <dbReference type="SAM" id="MobiDB-lite"/>
    </source>
</evidence>
<feature type="compositionally biased region" description="Pro residues" evidence="1">
    <location>
        <begin position="873"/>
        <end position="913"/>
    </location>
</feature>
<feature type="region of interest" description="Disordered" evidence="1">
    <location>
        <begin position="1130"/>
        <end position="1263"/>
    </location>
</feature>
<feature type="chain" id="PRO_5015126040" evidence="2">
    <location>
        <begin position="34"/>
        <end position="1466"/>
    </location>
</feature>
<feature type="compositionally biased region" description="Low complexity" evidence="1">
    <location>
        <begin position="109"/>
        <end position="123"/>
    </location>
</feature>
<evidence type="ECO:0000256" key="2">
    <source>
        <dbReference type="SAM" id="SignalP"/>
    </source>
</evidence>
<dbReference type="PROSITE" id="PS51257">
    <property type="entry name" value="PROKAR_LIPOPROTEIN"/>
    <property type="match status" value="1"/>
</dbReference>
<protein>
    <submittedName>
        <fullName evidence="3">Uncharacterized protein</fullName>
    </submittedName>
</protein>
<feature type="region of interest" description="Disordered" evidence="1">
    <location>
        <begin position="1058"/>
        <end position="1109"/>
    </location>
</feature>
<evidence type="ECO:0000313" key="3">
    <source>
        <dbReference type="EMBL" id="PRW39252.1"/>
    </source>
</evidence>
<sequence length="1466" mass="151542">MNHGSRKRLLGGAGPAAVLVALVALTQLPLAWAACPGAYFGTGQTTIAQDYISGDGIFHPTPDNILPLTGKCTVSGFGADTDPGHWKVQIYRCGTTSCQAGINLPIEPQPAASQAQPPSSSATPQPPATQPFAPTEAAASQPKTAQPQPAASQASFPIAAITEPTAAPAPAPKPKATASIYSPQQDPRTGVIFAPPGNLLDVVATCKVSGRYAQTGPNNWPAQVQICGDPPGSSNCRNTTYNTSGPFLDPVSVVYDPVANEYTATYNFQISDAWISPQPITFRYFFCLYNGEEGLSQRAGASIDVYAPPPPQPSAAQPQPAPALTVAAAAQPPPAPAFTLAAATQPATLTTPAQPQPAAAQPKASPAQPQSATALAATQPPPAPTVPFPAATQPEPTSTFTLAAATQPQPAAALTFAAAAQPQPAPTLTLAAAPEPQPAPSVTFAAPTQPQPAPTLTLAAATQPQPAPTLALAAAAQPQPAAAFPIAAPTQLVSSPPPPPPASAAIVGDPHYRGFDYSGGAWNTLIGTPGQHLLYSDGAGVQFTATIAGGGVDNKSLFIRAVQLTRGGLATTTSLAKVGAAWQTSVMAMGKKVPSAPPTVLGGNITVRALVKGGKTAGVFITLPYLSIRCEQMAPSKPQQRTANFPNWFDCYLTVLNRLPLPTNGLLGRTYRPPPTTAVATAAAAQRPAPTAALVVQWHARSTSGQNLMQRLPQRALGDGVRFGEGQASIAQDYASDDGLFHPTPANILPLTGVCGVSGYGANTAPGNWLVQVYRCGTSPCQVGVNLPPAWDNSLPTCANTTTGPSCTLNPVGPASYSGNYYTARYNFYVPDAWERNDTYFAWRCFYVCDAASPATSAEIRADASFTVADPVPRSPPPPPPPPSPPPRPPPPSPPRPPSPKPPPPPPKPPPAPASAATQPPAAAAATLAATATATATITSAQKDPVTGVIFAPPGNILYVTATCRVAGRYAQTGPNNWPAQLQICGDPPGSSNCAKTQYNASGPFLEPIAVTYDGVAYTATYNFSVDNAWIAPQDITYRYFFCLYNGNEGLSQRSGASLDVYAPPPPPSKPAPTLALTAAAQPQPAPAVTLTSTPQPEPSSAFPFAATAQPQPATALTLAATALTLAATTQPQPTASQPLITSPPPPKPPSPKPPSPKPPSPKPPAPKPPIKPLILSPPPPKPKPPSPKPKPPPPKPKPPPPKPKPPPPKPKPPPPKPKPPPPKPKPPPPKPKPPPPKPKPPPPKAPVKPLVSSPPPPPFGGNAAIVGDPHYIGFDYTSGPWKLFPGQPGKTYNLFLDGTTSKLDALFAAGGPAGKATLIRGITFSRGPAVQVSAMLNKVGKDWKLAILANGNKVAPFQSMKLGTNVVVESSLIKNGAPSAIIITTPYMRIRAVQRAPYKPEYIADPLYGEWLDVYITLLQPLVPQVQGLLGSTYKPPPTPAAATAATQAWKQNPPTATFLFEQPV</sequence>
<feature type="compositionally biased region" description="Low complexity" evidence="1">
    <location>
        <begin position="1099"/>
        <end position="1109"/>
    </location>
</feature>
<dbReference type="EMBL" id="LHPG02000014">
    <property type="protein sequence ID" value="PRW39252.1"/>
    <property type="molecule type" value="Genomic_DNA"/>
</dbReference>
<gene>
    <name evidence="3" type="ORF">C2E21_6903</name>
</gene>
<name>A0A2P6TJ68_CHLSO</name>
<organism evidence="3 4">
    <name type="scientific">Chlorella sorokiniana</name>
    <name type="common">Freshwater green alga</name>
    <dbReference type="NCBI Taxonomy" id="3076"/>
    <lineage>
        <taxon>Eukaryota</taxon>
        <taxon>Viridiplantae</taxon>
        <taxon>Chlorophyta</taxon>
        <taxon>core chlorophytes</taxon>
        <taxon>Trebouxiophyceae</taxon>
        <taxon>Chlorellales</taxon>
        <taxon>Chlorellaceae</taxon>
        <taxon>Chlorella clade</taxon>
        <taxon>Chlorella</taxon>
    </lineage>
</organism>
<dbReference type="OrthoDB" id="10525506at2759"/>